<proteinExistence type="predicted"/>
<dbReference type="STRING" id="1128398.Curi_c19790"/>
<dbReference type="OrthoDB" id="2062385at2"/>
<name>K0AYW4_GOTA9</name>
<dbReference type="EMBL" id="CP003326">
    <property type="protein sequence ID" value="AFS78983.1"/>
    <property type="molecule type" value="Genomic_DNA"/>
</dbReference>
<reference evidence="1 2" key="1">
    <citation type="journal article" date="2012" name="PLoS ONE">
        <title>The purine-utilizing bacterium Clostridium acidurici 9a: a genome-guided metabolic reconsideration.</title>
        <authorList>
            <person name="Hartwich K."/>
            <person name="Poehlein A."/>
            <person name="Daniel R."/>
        </authorList>
    </citation>
    <scope>NUCLEOTIDE SEQUENCE [LARGE SCALE GENOMIC DNA]</scope>
    <source>
        <strain evidence="2">ATCC 7906 / DSM 604 / BCRC 14475 / CIP 104303 / KCTC 5404 / NCIMB 10678 / 9a</strain>
    </source>
</reference>
<sequence length="63" mass="7595">MSINKVKEIKDLYENRFKCIKYEFADSGDFTVYLKNFEEEKTNTVVIKDEKEISDIKNFIDNY</sequence>
<dbReference type="HOGENOM" id="CLU_2877713_0_0_9"/>
<evidence type="ECO:0000313" key="2">
    <source>
        <dbReference type="Proteomes" id="UP000006094"/>
    </source>
</evidence>
<keyword evidence="2" id="KW-1185">Reference proteome</keyword>
<gene>
    <name evidence="1" type="ordered locus">Curi_c19790</name>
</gene>
<protein>
    <submittedName>
        <fullName evidence="1">Uncharacterized protein</fullName>
    </submittedName>
</protein>
<organism evidence="1 2">
    <name type="scientific">Gottschalkia acidurici (strain ATCC 7906 / DSM 604 / BCRC 14475 / CIP 104303 / KCTC 5404 / NCIMB 10678 / 9a)</name>
    <name type="common">Clostridium acidurici</name>
    <dbReference type="NCBI Taxonomy" id="1128398"/>
    <lineage>
        <taxon>Bacteria</taxon>
        <taxon>Bacillati</taxon>
        <taxon>Bacillota</taxon>
        <taxon>Tissierellia</taxon>
        <taxon>Tissierellales</taxon>
        <taxon>Gottschalkiaceae</taxon>
        <taxon>Gottschalkia</taxon>
    </lineage>
</organism>
<accession>K0AYW4</accession>
<dbReference type="KEGG" id="cad:Curi_c19790"/>
<dbReference type="RefSeq" id="WP_014968119.1">
    <property type="nucleotide sequence ID" value="NC_018664.1"/>
</dbReference>
<dbReference type="AlphaFoldDB" id="K0AYW4"/>
<evidence type="ECO:0000313" key="1">
    <source>
        <dbReference type="EMBL" id="AFS78983.1"/>
    </source>
</evidence>
<dbReference type="Proteomes" id="UP000006094">
    <property type="component" value="Chromosome"/>
</dbReference>